<dbReference type="InterPro" id="IPR055356">
    <property type="entry name" value="ZP-N"/>
</dbReference>
<dbReference type="PANTHER" id="PTHR47130:SF1">
    <property type="entry name" value="ZP DOMAIN-CONTAINING PROTEIN"/>
    <property type="match status" value="1"/>
</dbReference>
<dbReference type="PROSITE" id="PS51034">
    <property type="entry name" value="ZP_2"/>
    <property type="match status" value="1"/>
</dbReference>
<organism evidence="2 3">
    <name type="scientific">Astyanax mexicanus</name>
    <name type="common">Blind cave fish</name>
    <name type="synonym">Astyanax fasciatus mexicanus</name>
    <dbReference type="NCBI Taxonomy" id="7994"/>
    <lineage>
        <taxon>Eukaryota</taxon>
        <taxon>Metazoa</taxon>
        <taxon>Chordata</taxon>
        <taxon>Craniata</taxon>
        <taxon>Vertebrata</taxon>
        <taxon>Euteleostomi</taxon>
        <taxon>Actinopterygii</taxon>
        <taxon>Neopterygii</taxon>
        <taxon>Teleostei</taxon>
        <taxon>Ostariophysi</taxon>
        <taxon>Characiformes</taxon>
        <taxon>Characoidei</taxon>
        <taxon>Acestrorhamphidae</taxon>
        <taxon>Acestrorhamphinae</taxon>
        <taxon>Astyanax</taxon>
    </lineage>
</organism>
<comment type="caution">
    <text evidence="2">The sequence shown here is derived from an EMBL/GenBank/DDBJ whole genome shotgun (WGS) entry which is preliminary data.</text>
</comment>
<reference evidence="2 3" key="1">
    <citation type="submission" date="2021-07" db="EMBL/GenBank/DDBJ databases">
        <authorList>
            <person name="Imarazene B."/>
            <person name="Zahm M."/>
            <person name="Klopp C."/>
            <person name="Cabau C."/>
            <person name="Beille S."/>
            <person name="Jouanno E."/>
            <person name="Castinel A."/>
            <person name="Lluch J."/>
            <person name="Gil L."/>
            <person name="Kuchtly C."/>
            <person name="Lopez Roques C."/>
            <person name="Donnadieu C."/>
            <person name="Parrinello H."/>
            <person name="Journot L."/>
            <person name="Du K."/>
            <person name="Schartl M."/>
            <person name="Retaux S."/>
            <person name="Guiguen Y."/>
        </authorList>
    </citation>
    <scope>NUCLEOTIDE SEQUENCE [LARGE SCALE GENOMIC DNA]</scope>
    <source>
        <strain evidence="2">Pach_M1</strain>
        <tissue evidence="2">Testis</tissue>
    </source>
</reference>
<dbReference type="Pfam" id="PF23344">
    <property type="entry name" value="ZP-N"/>
    <property type="match status" value="1"/>
</dbReference>
<dbReference type="Proteomes" id="UP000752171">
    <property type="component" value="Unassembled WGS sequence"/>
</dbReference>
<feature type="domain" description="ZP" evidence="1">
    <location>
        <begin position="659"/>
        <end position="781"/>
    </location>
</feature>
<dbReference type="AlphaFoldDB" id="A0A8T2LY78"/>
<accession>A0A8T2LY78</accession>
<dbReference type="InterPro" id="IPR001507">
    <property type="entry name" value="ZP_dom"/>
</dbReference>
<name>A0A8T2LY78_ASTMX</name>
<dbReference type="Pfam" id="PF26562">
    <property type="entry name" value="Ig-like"/>
    <property type="match status" value="1"/>
</dbReference>
<dbReference type="InterPro" id="IPR058876">
    <property type="entry name" value="Ig-like_ZP"/>
</dbReference>
<proteinExistence type="predicted"/>
<evidence type="ECO:0000313" key="2">
    <source>
        <dbReference type="EMBL" id="KAG9274316.1"/>
    </source>
</evidence>
<gene>
    <name evidence="2" type="ORF">AMEX_G11225</name>
</gene>
<sequence>MALVSNLVSFCSYLYHFNAELKRLIKKNTYYNEFNVSHYASEKRYINDLFIFSWLLTSLPLCCSISVPFGTFTAKCHERHFWLTIKASFLGSEVQFSFEDSTAIHFLSSQQAAECGYTVVLNYHGDLVFRASYLACHVDNKKDTEFRLQVWFVNRQIDGRVNAYPFKLLCSLAQPWSPREIVCEENYMEASVQWHFPVVLQGGVKRLNLLSEAPEDRAKRLSKSRVVFYRQGDAHQASQSIQEAAVLGYHIVSTDTRILLRSAYSSPLSYTLKEQDIQVEAVTAVITILFEGMSIPVEISMACAKSLASFTILEQESEPVVDGLYILSTFPLILSSLVQGWFGNGGMRMGIGERTLSECELHEGGYEATLKGQTVEIRIPSGAQGAQIKSGVIQGLYAQSLSVDLFFMHHWEDMIWLHTQHRSLQLLRTPYVPQTPTLINNTDSSTSMFSITLGVFAADVSLHSITVKDETMTWKEAGHQGLHLFQLPFSNGSHAYTLQVPFSHRLVTQKGISVQYKRYILAFTFDFIIFPAKQRYSYSADVVCDVKQPGVSAWLEGKCTEGGILVVLHYGSEDVQWELYVGQRMLDWELVRLGDYRLKSKNDYLSVEMPLYSPGMTYEEFSLKDVVAKVEFSAVNVATFKVEHSLVQRCKFPVRDLLVCLPERRMVVVTDTTRSVPPTSPNSTTLLDPSCVPVATDSTRALFNFSLDSCGTTVSVEGSYLLYENQIRYAQKFGPEDAPIIHTDSPFRLTLQCRYPVNDTRTVAVHLLPDTTIKSPSLPWT</sequence>
<dbReference type="PANTHER" id="PTHR47130">
    <property type="entry name" value="SI:DKEY-19B23.11-RELATED"/>
    <property type="match status" value="1"/>
</dbReference>
<dbReference type="EMBL" id="JAICCE010000008">
    <property type="protein sequence ID" value="KAG9274316.1"/>
    <property type="molecule type" value="Genomic_DNA"/>
</dbReference>
<dbReference type="Gene3D" id="2.60.40.3210">
    <property type="entry name" value="Zona pellucida, ZP-N domain"/>
    <property type="match status" value="1"/>
</dbReference>
<protein>
    <recommendedName>
        <fullName evidence="1">ZP domain-containing protein</fullName>
    </recommendedName>
</protein>
<evidence type="ECO:0000313" key="3">
    <source>
        <dbReference type="Proteomes" id="UP000752171"/>
    </source>
</evidence>
<evidence type="ECO:0000259" key="1">
    <source>
        <dbReference type="PROSITE" id="PS51034"/>
    </source>
</evidence>